<comment type="caution">
    <text evidence="8">The sequence shown here is derived from an EMBL/GenBank/DDBJ whole genome shotgun (WGS) entry which is preliminary data.</text>
</comment>
<organism evidence="8 9">
    <name type="scientific">Thermocatellispora tengchongensis</name>
    <dbReference type="NCBI Taxonomy" id="1073253"/>
    <lineage>
        <taxon>Bacteria</taxon>
        <taxon>Bacillati</taxon>
        <taxon>Actinomycetota</taxon>
        <taxon>Actinomycetes</taxon>
        <taxon>Streptosporangiales</taxon>
        <taxon>Streptosporangiaceae</taxon>
        <taxon>Thermocatellispora</taxon>
    </lineage>
</organism>
<keyword evidence="5" id="KW-0046">Antibiotic resistance</keyword>
<feature type="domain" description="ABC transmembrane type-2" evidence="7">
    <location>
        <begin position="17"/>
        <end position="244"/>
    </location>
</feature>
<keyword evidence="2 6" id="KW-0812">Transmembrane</keyword>
<evidence type="ECO:0000313" key="9">
    <source>
        <dbReference type="Proteomes" id="UP000578449"/>
    </source>
</evidence>
<evidence type="ECO:0000256" key="1">
    <source>
        <dbReference type="ARBA" id="ARBA00004141"/>
    </source>
</evidence>
<dbReference type="PANTHER" id="PTHR43027:SF2">
    <property type="entry name" value="TRANSPORT PERMEASE PROTEIN"/>
    <property type="match status" value="1"/>
</dbReference>
<dbReference type="AlphaFoldDB" id="A0A840NZL0"/>
<dbReference type="PRINTS" id="PR00164">
    <property type="entry name" value="ABC2TRNSPORT"/>
</dbReference>
<dbReference type="EMBL" id="JACHGN010000001">
    <property type="protein sequence ID" value="MBB5130437.1"/>
    <property type="molecule type" value="Genomic_DNA"/>
</dbReference>
<reference evidence="8 9" key="1">
    <citation type="submission" date="2020-08" db="EMBL/GenBank/DDBJ databases">
        <title>Genomic Encyclopedia of Type Strains, Phase IV (KMG-IV): sequencing the most valuable type-strain genomes for metagenomic binning, comparative biology and taxonomic classification.</title>
        <authorList>
            <person name="Goeker M."/>
        </authorList>
    </citation>
    <scope>NUCLEOTIDE SEQUENCE [LARGE SCALE GENOMIC DNA]</scope>
    <source>
        <strain evidence="8 9">DSM 45615</strain>
    </source>
</reference>
<feature type="transmembrane region" description="Helical" evidence="6">
    <location>
        <begin position="165"/>
        <end position="184"/>
    </location>
</feature>
<evidence type="ECO:0000256" key="2">
    <source>
        <dbReference type="ARBA" id="ARBA00022692"/>
    </source>
</evidence>
<evidence type="ECO:0000259" key="7">
    <source>
        <dbReference type="PROSITE" id="PS51012"/>
    </source>
</evidence>
<dbReference type="Proteomes" id="UP000578449">
    <property type="component" value="Unassembled WGS sequence"/>
</dbReference>
<evidence type="ECO:0000256" key="5">
    <source>
        <dbReference type="ARBA" id="ARBA00023251"/>
    </source>
</evidence>
<keyword evidence="3 6" id="KW-1133">Transmembrane helix</keyword>
<dbReference type="InterPro" id="IPR047817">
    <property type="entry name" value="ABC2_TM_bact-type"/>
</dbReference>
<dbReference type="GO" id="GO:0043190">
    <property type="term" value="C:ATP-binding cassette (ABC) transporter complex"/>
    <property type="evidence" value="ECO:0007669"/>
    <property type="project" value="InterPro"/>
</dbReference>
<evidence type="ECO:0000256" key="6">
    <source>
        <dbReference type="RuleBase" id="RU361157"/>
    </source>
</evidence>
<gene>
    <name evidence="8" type="ORF">HNP84_000125</name>
</gene>
<keyword evidence="6" id="KW-1003">Cell membrane</keyword>
<keyword evidence="6" id="KW-0813">Transport</keyword>
<feature type="transmembrane region" description="Helical" evidence="6">
    <location>
        <begin position="56"/>
        <end position="78"/>
    </location>
</feature>
<evidence type="ECO:0000256" key="4">
    <source>
        <dbReference type="ARBA" id="ARBA00023136"/>
    </source>
</evidence>
<dbReference type="PIRSF" id="PIRSF006648">
    <property type="entry name" value="DrrB"/>
    <property type="match status" value="1"/>
</dbReference>
<evidence type="ECO:0000313" key="8">
    <source>
        <dbReference type="EMBL" id="MBB5130437.1"/>
    </source>
</evidence>
<proteinExistence type="inferred from homology"/>
<feature type="transmembrane region" description="Helical" evidence="6">
    <location>
        <begin position="99"/>
        <end position="125"/>
    </location>
</feature>
<dbReference type="InterPro" id="IPR000412">
    <property type="entry name" value="ABC_2_transport"/>
</dbReference>
<dbReference type="InterPro" id="IPR052902">
    <property type="entry name" value="ABC-2_transporter"/>
</dbReference>
<feature type="transmembrane region" description="Helical" evidence="6">
    <location>
        <begin position="12"/>
        <end position="36"/>
    </location>
</feature>
<keyword evidence="9" id="KW-1185">Reference proteome</keyword>
<evidence type="ECO:0000256" key="3">
    <source>
        <dbReference type="ARBA" id="ARBA00022989"/>
    </source>
</evidence>
<accession>A0A840NZL0</accession>
<dbReference type="GO" id="GO:0046677">
    <property type="term" value="P:response to antibiotic"/>
    <property type="evidence" value="ECO:0007669"/>
    <property type="project" value="UniProtKB-KW"/>
</dbReference>
<protein>
    <recommendedName>
        <fullName evidence="6">Transport permease protein</fullName>
    </recommendedName>
</protein>
<name>A0A840NZL0_9ACTN</name>
<feature type="transmembrane region" description="Helical" evidence="6">
    <location>
        <begin position="137"/>
        <end position="158"/>
    </location>
</feature>
<dbReference type="GO" id="GO:0140359">
    <property type="term" value="F:ABC-type transporter activity"/>
    <property type="evidence" value="ECO:0007669"/>
    <property type="project" value="InterPro"/>
</dbReference>
<comment type="similarity">
    <text evidence="6">Belongs to the ABC-2 integral membrane protein family.</text>
</comment>
<feature type="transmembrane region" description="Helical" evidence="6">
    <location>
        <begin position="223"/>
        <end position="241"/>
    </location>
</feature>
<sequence length="244" mass="26062">MSKILTVEAKLFLREPAALLFALLLPLVLLLGLGSLPRFQEAVPELGGQRIIDTHFPSMMMLLGLITLAFTVMPATLATYRESGVLRRMSTTPVRAGRLLTAQLLINVVVAVLASTILTVLGWAVLDIGLPREPLGFAVSFVLGGASLFALGLLIASISPTAKAAPGIGTVLMFPLMFISGMWVPRESMPEVLRQIGDFLPVAPFGQALRDTWAGHAPNPRDLVVMAATVLIAGGAAARLFRWE</sequence>
<keyword evidence="4 6" id="KW-0472">Membrane</keyword>
<dbReference type="PROSITE" id="PS51012">
    <property type="entry name" value="ABC_TM2"/>
    <property type="match status" value="1"/>
</dbReference>
<dbReference type="PANTHER" id="PTHR43027">
    <property type="entry name" value="DOXORUBICIN RESISTANCE ABC TRANSPORTER PERMEASE PROTEIN DRRC-RELATED"/>
    <property type="match status" value="1"/>
</dbReference>
<dbReference type="Pfam" id="PF01061">
    <property type="entry name" value="ABC2_membrane"/>
    <property type="match status" value="1"/>
</dbReference>
<dbReference type="RefSeq" id="WP_185047331.1">
    <property type="nucleotide sequence ID" value="NZ_BAABIX010000006.1"/>
</dbReference>
<comment type="subcellular location">
    <subcellularLocation>
        <location evidence="6">Cell membrane</location>
        <topology evidence="6">Multi-pass membrane protein</topology>
    </subcellularLocation>
    <subcellularLocation>
        <location evidence="1">Membrane</location>
        <topology evidence="1">Multi-pass membrane protein</topology>
    </subcellularLocation>
</comment>
<dbReference type="InterPro" id="IPR013525">
    <property type="entry name" value="ABC2_TM"/>
</dbReference>